<dbReference type="FunFam" id="2.60.120.260:FF:000082">
    <property type="entry name" value="Sad1/UNC domain protein"/>
    <property type="match status" value="1"/>
</dbReference>
<dbReference type="GO" id="GO:0034975">
    <property type="term" value="P:protein folding in endoplasmic reticulum"/>
    <property type="evidence" value="ECO:0007669"/>
    <property type="project" value="TreeGrafter"/>
</dbReference>
<reference evidence="9" key="1">
    <citation type="submission" date="2021-03" db="EMBL/GenBank/DDBJ databases">
        <title>Revisited historic fungal species revealed as producer of novel bioactive compounds through whole genome sequencing and comparative genomics.</title>
        <authorList>
            <person name="Vignolle G.A."/>
            <person name="Hochenegger N."/>
            <person name="Mach R.L."/>
            <person name="Mach-Aigner A.R."/>
            <person name="Javad Rahimi M."/>
            <person name="Salim K.A."/>
            <person name="Chan C.M."/>
            <person name="Lim L.B.L."/>
            <person name="Cai F."/>
            <person name="Druzhinina I.S."/>
            <person name="U'Ren J.M."/>
            <person name="Derntl C."/>
        </authorList>
    </citation>
    <scope>NUCLEOTIDE SEQUENCE</scope>
    <source>
        <strain evidence="9">TUCIM 5799</strain>
    </source>
</reference>
<feature type="compositionally biased region" description="Basic and acidic residues" evidence="6">
    <location>
        <begin position="780"/>
        <end position="795"/>
    </location>
</feature>
<dbReference type="PANTHER" id="PTHR12953:SF0">
    <property type="entry name" value="SUN DOMAIN-CONTAINING OSSIFICATION FACTOR"/>
    <property type="match status" value="1"/>
</dbReference>
<feature type="compositionally biased region" description="Low complexity" evidence="6">
    <location>
        <begin position="33"/>
        <end position="49"/>
    </location>
</feature>
<evidence type="ECO:0000259" key="8">
    <source>
        <dbReference type="PROSITE" id="PS51469"/>
    </source>
</evidence>
<feature type="compositionally biased region" description="Low complexity" evidence="6">
    <location>
        <begin position="938"/>
        <end position="954"/>
    </location>
</feature>
<feature type="compositionally biased region" description="Polar residues" evidence="6">
    <location>
        <begin position="887"/>
        <end position="904"/>
    </location>
</feature>
<dbReference type="GO" id="GO:0005737">
    <property type="term" value="C:cytoplasm"/>
    <property type="evidence" value="ECO:0007669"/>
    <property type="project" value="TreeGrafter"/>
</dbReference>
<feature type="compositionally biased region" description="Acidic residues" evidence="6">
    <location>
        <begin position="103"/>
        <end position="114"/>
    </location>
</feature>
<evidence type="ECO:0000256" key="5">
    <source>
        <dbReference type="SAM" id="Coils"/>
    </source>
</evidence>
<dbReference type="GO" id="GO:0012505">
    <property type="term" value="C:endomembrane system"/>
    <property type="evidence" value="ECO:0007669"/>
    <property type="project" value="UniProtKB-SubCell"/>
</dbReference>
<evidence type="ECO:0000256" key="1">
    <source>
        <dbReference type="ARBA" id="ARBA00004308"/>
    </source>
</evidence>
<feature type="region of interest" description="Disordered" evidence="6">
    <location>
        <begin position="133"/>
        <end position="166"/>
    </location>
</feature>
<sequence>MWLLRGGQEIYPLIQLLALVDIVRGQADASPSTAGGDATKTTATTPTVQPTCESRTVNYITHTLPQQCLTSAPSSVAPSSESSVTVSQTASSPAESTGAATVADEEEHELDSDGNDLSTGAFMSFEEWKKKQLEKSGQENLENRPRKSHEDRGEAPGEDYGSFGDDGEISLDFDAYSAEKISEITSATKPSQKEKEREDAIEKVSREEGLPHVHRSKDAGKTCKERFSYSSFDAGATVLKTSHGAKNSKAILVENKDSYMLMECGTENKFFIVELSDDILVDTVVLANFEFFSSMVRQFRVSVSDRYPVKLDKWNILGEYQARNSRDIQPFLIENPQIWARYLRVEILSHYGKEYYCPLSLIRVHGTRMLDSWKEADPSDLEGDFEAEGETTKSLESPEETLDPEVEVVVEEPQTPEQTQPENHTVTIHQSAVIPVWDKSYFQHRFQPDATCGLDETPDRPSQTHSGEDKERNAAPARPQPVATAEQTGQTIASPTSHSPETSTTDSPAVASASSRENSSASAITTTPTDVGSPASASPTPSNTTQTPASKSTTVSAKPSNTHVVKNKSGASTSLKPPSSKSSHPKVSGASSSRNKTSTVTSSSTAASPTVQDSFFKQLTKRLQSLESNTTLSMQYIESQSKFLQEALAKLERRQVSKVDSFLDTLNKTVLSELREVRTQYDQIWQSTVIALESQREQSEREIVALSTRLSLLADEVVFQKRMAIIQSILTLGCLVLVVFSRGLASAGLELYYPSQFLGSTSRLASPAYPSTPKAVSRRAQRDSTPLRESIEDRNGITPERGLSVDRDANPTPPRSRTGHSPTPEPRPQRHLSLPENRRPSPSRAVSETTGLECYQPPTPASLDAGYDSEPPDLSSAPREGDYFSRPSDSANDSANSYRESTPATADDETHPLTTFNNTHASESRQTSSTEADDDESLSAATTTTAAYAGDSGAPQPHRGAARPPMSHVGSSRKPLPALPEDEDPE</sequence>
<feature type="region of interest" description="Disordered" evidence="6">
    <location>
        <begin position="28"/>
        <end position="49"/>
    </location>
</feature>
<dbReference type="Proteomes" id="UP000829685">
    <property type="component" value="Unassembled WGS sequence"/>
</dbReference>
<feature type="compositionally biased region" description="Polar residues" evidence="6">
    <location>
        <begin position="551"/>
        <end position="564"/>
    </location>
</feature>
<keyword evidence="5" id="KW-0175">Coiled coil</keyword>
<evidence type="ECO:0000313" key="9">
    <source>
        <dbReference type="EMBL" id="KAI1862494.1"/>
    </source>
</evidence>
<accession>A0A9P9WGR1</accession>
<keyword evidence="4" id="KW-0472">Membrane</keyword>
<feature type="compositionally biased region" description="Low complexity" evidence="6">
    <location>
        <begin position="572"/>
        <end position="607"/>
    </location>
</feature>
<evidence type="ECO:0000256" key="4">
    <source>
        <dbReference type="ARBA" id="ARBA00023136"/>
    </source>
</evidence>
<feature type="compositionally biased region" description="Basic and acidic residues" evidence="6">
    <location>
        <begin position="133"/>
        <end position="155"/>
    </location>
</feature>
<dbReference type="PANTHER" id="PTHR12953">
    <property type="entry name" value="MEMBRANE PROTEIN CH1 RELATED"/>
    <property type="match status" value="1"/>
</dbReference>
<feature type="region of interest" description="Disordered" evidence="6">
    <location>
        <begin position="70"/>
        <end position="119"/>
    </location>
</feature>
<feature type="region of interest" description="Disordered" evidence="6">
    <location>
        <begin position="375"/>
        <end position="404"/>
    </location>
</feature>
<feature type="compositionally biased region" description="Low complexity" evidence="6">
    <location>
        <begin position="70"/>
        <end position="93"/>
    </location>
</feature>
<dbReference type="Pfam" id="PF07738">
    <property type="entry name" value="Sad1_UNC"/>
    <property type="match status" value="1"/>
</dbReference>
<feature type="compositionally biased region" description="Low complexity" evidence="6">
    <location>
        <begin position="533"/>
        <end position="550"/>
    </location>
</feature>
<keyword evidence="10" id="KW-1185">Reference proteome</keyword>
<dbReference type="EMBL" id="JAFIMR010000027">
    <property type="protein sequence ID" value="KAI1862494.1"/>
    <property type="molecule type" value="Genomic_DNA"/>
</dbReference>
<feature type="region of interest" description="Disordered" evidence="6">
    <location>
        <begin position="763"/>
        <end position="986"/>
    </location>
</feature>
<dbReference type="InterPro" id="IPR045120">
    <property type="entry name" value="Suco/Slp1-like"/>
</dbReference>
<feature type="chain" id="PRO_5040350232" description="SUN domain-containing protein" evidence="7">
    <location>
        <begin position="26"/>
        <end position="986"/>
    </location>
</feature>
<evidence type="ECO:0000313" key="10">
    <source>
        <dbReference type="Proteomes" id="UP000829685"/>
    </source>
</evidence>
<feature type="compositionally biased region" description="Polar residues" evidence="6">
    <location>
        <begin position="912"/>
        <end position="926"/>
    </location>
</feature>
<keyword evidence="3" id="KW-1133">Transmembrane helix</keyword>
<keyword evidence="2" id="KW-0812">Transmembrane</keyword>
<dbReference type="AlphaFoldDB" id="A0A9P9WGR1"/>
<comment type="subcellular location">
    <subcellularLocation>
        <location evidence="1">Endomembrane system</location>
    </subcellularLocation>
</comment>
<feature type="region of interest" description="Disordered" evidence="6">
    <location>
        <begin position="449"/>
        <end position="607"/>
    </location>
</feature>
<gene>
    <name evidence="9" type="ORF">JX265_009208</name>
</gene>
<feature type="compositionally biased region" description="Acidic residues" evidence="6">
    <location>
        <begin position="378"/>
        <end position="389"/>
    </location>
</feature>
<dbReference type="GO" id="GO:0016020">
    <property type="term" value="C:membrane"/>
    <property type="evidence" value="ECO:0007669"/>
    <property type="project" value="InterPro"/>
</dbReference>
<evidence type="ECO:0000256" key="2">
    <source>
        <dbReference type="ARBA" id="ARBA00022692"/>
    </source>
</evidence>
<dbReference type="InterPro" id="IPR012919">
    <property type="entry name" value="SUN_dom"/>
</dbReference>
<keyword evidence="7" id="KW-0732">Signal</keyword>
<evidence type="ECO:0000256" key="7">
    <source>
        <dbReference type="SAM" id="SignalP"/>
    </source>
</evidence>
<proteinExistence type="predicted"/>
<dbReference type="PROSITE" id="PS51469">
    <property type="entry name" value="SUN"/>
    <property type="match status" value="1"/>
</dbReference>
<feature type="compositionally biased region" description="Low complexity" evidence="6">
    <location>
        <begin position="494"/>
        <end position="523"/>
    </location>
</feature>
<organism evidence="9 10">
    <name type="scientific">Neoarthrinium moseri</name>
    <dbReference type="NCBI Taxonomy" id="1658444"/>
    <lineage>
        <taxon>Eukaryota</taxon>
        <taxon>Fungi</taxon>
        <taxon>Dikarya</taxon>
        <taxon>Ascomycota</taxon>
        <taxon>Pezizomycotina</taxon>
        <taxon>Sordariomycetes</taxon>
        <taxon>Xylariomycetidae</taxon>
        <taxon>Amphisphaeriales</taxon>
        <taxon>Apiosporaceae</taxon>
        <taxon>Neoarthrinium</taxon>
    </lineage>
</organism>
<feature type="domain" description="SUN" evidence="8">
    <location>
        <begin position="177"/>
        <end position="369"/>
    </location>
</feature>
<evidence type="ECO:0000256" key="6">
    <source>
        <dbReference type="SAM" id="MobiDB-lite"/>
    </source>
</evidence>
<protein>
    <recommendedName>
        <fullName evidence="8">SUN domain-containing protein</fullName>
    </recommendedName>
</protein>
<evidence type="ECO:0000256" key="3">
    <source>
        <dbReference type="ARBA" id="ARBA00022989"/>
    </source>
</evidence>
<feature type="coiled-coil region" evidence="5">
    <location>
        <begin position="689"/>
        <end position="716"/>
    </location>
</feature>
<comment type="caution">
    <text evidence="9">The sequence shown here is derived from an EMBL/GenBank/DDBJ whole genome shotgun (WGS) entry which is preliminary data.</text>
</comment>
<feature type="signal peptide" evidence="7">
    <location>
        <begin position="1"/>
        <end position="25"/>
    </location>
</feature>
<name>A0A9P9WGR1_9PEZI</name>